<proteinExistence type="predicted"/>
<feature type="region of interest" description="Disordered" evidence="1">
    <location>
        <begin position="1"/>
        <end position="41"/>
    </location>
</feature>
<feature type="compositionally biased region" description="Acidic residues" evidence="1">
    <location>
        <begin position="83"/>
        <end position="97"/>
    </location>
</feature>
<accession>A0AA39C6H1</accession>
<keyword evidence="3" id="KW-1185">Reference proteome</keyword>
<dbReference type="Proteomes" id="UP001168990">
    <property type="component" value="Unassembled WGS sequence"/>
</dbReference>
<evidence type="ECO:0000313" key="2">
    <source>
        <dbReference type="EMBL" id="KAK0158494.1"/>
    </source>
</evidence>
<comment type="caution">
    <text evidence="2">The sequence shown here is derived from an EMBL/GenBank/DDBJ whole genome shotgun (WGS) entry which is preliminary data.</text>
</comment>
<name>A0AA39C6H1_9HYME</name>
<dbReference type="EMBL" id="JAQQBS010001424">
    <property type="protein sequence ID" value="KAK0158494.1"/>
    <property type="molecule type" value="Genomic_DNA"/>
</dbReference>
<organism evidence="2 3">
    <name type="scientific">Microctonus aethiopoides</name>
    <dbReference type="NCBI Taxonomy" id="144406"/>
    <lineage>
        <taxon>Eukaryota</taxon>
        <taxon>Metazoa</taxon>
        <taxon>Ecdysozoa</taxon>
        <taxon>Arthropoda</taxon>
        <taxon>Hexapoda</taxon>
        <taxon>Insecta</taxon>
        <taxon>Pterygota</taxon>
        <taxon>Neoptera</taxon>
        <taxon>Endopterygota</taxon>
        <taxon>Hymenoptera</taxon>
        <taxon>Apocrita</taxon>
        <taxon>Ichneumonoidea</taxon>
        <taxon>Braconidae</taxon>
        <taxon>Euphorinae</taxon>
        <taxon>Microctonus</taxon>
    </lineage>
</organism>
<evidence type="ECO:0000313" key="3">
    <source>
        <dbReference type="Proteomes" id="UP001168990"/>
    </source>
</evidence>
<reference evidence="2" key="1">
    <citation type="journal article" date="2023" name="bioRxiv">
        <title>Scaffold-level genome assemblies of two parasitoid biocontrol wasps reveal the parthenogenesis mechanism and an associated novel virus.</title>
        <authorList>
            <person name="Inwood S."/>
            <person name="Skelly J."/>
            <person name="Guhlin J."/>
            <person name="Harrop T."/>
            <person name="Goldson S."/>
            <person name="Dearden P."/>
        </authorList>
    </citation>
    <scope>NUCLEOTIDE SEQUENCE</scope>
    <source>
        <strain evidence="2">Irish</strain>
        <tissue evidence="2">Whole body</tissue>
    </source>
</reference>
<dbReference type="AlphaFoldDB" id="A0AA39C6H1"/>
<gene>
    <name evidence="2" type="ORF">PV328_009491</name>
</gene>
<sequence length="105" mass="11553">MSASGQASSVSYSSVSQSSDCGGYSSGATSTTASEENETVAAELMNDTVREIQTNVATIEILEDKEIFTQFGSWQHRLNSPIIEEDDDKYNEEENEEKETKIEDT</sequence>
<feature type="region of interest" description="Disordered" evidence="1">
    <location>
        <begin position="77"/>
        <end position="105"/>
    </location>
</feature>
<protein>
    <submittedName>
        <fullName evidence="2">Uncharacterized protein</fullName>
    </submittedName>
</protein>
<evidence type="ECO:0000256" key="1">
    <source>
        <dbReference type="SAM" id="MobiDB-lite"/>
    </source>
</evidence>
<reference evidence="2" key="2">
    <citation type="submission" date="2023-03" db="EMBL/GenBank/DDBJ databases">
        <authorList>
            <person name="Inwood S.N."/>
            <person name="Skelly J.G."/>
            <person name="Guhlin J."/>
            <person name="Harrop T.W.R."/>
            <person name="Goldson S.G."/>
            <person name="Dearden P.K."/>
        </authorList>
    </citation>
    <scope>NUCLEOTIDE SEQUENCE</scope>
    <source>
        <strain evidence="2">Irish</strain>
        <tissue evidence="2">Whole body</tissue>
    </source>
</reference>